<keyword evidence="3" id="KW-1185">Reference proteome</keyword>
<keyword evidence="1" id="KW-1133">Transmembrane helix</keyword>
<protein>
    <submittedName>
        <fullName evidence="2">Uncharacterized protein</fullName>
    </submittedName>
</protein>
<name>A0A1I3URK8_9PSEU</name>
<dbReference type="OrthoDB" id="4249403at2"/>
<dbReference type="Proteomes" id="UP000199025">
    <property type="component" value="Unassembled WGS sequence"/>
</dbReference>
<sequence>MKIDWAALGSVFLIALVAVSVLTSLFAVGVRGLAARTTARETGASGGSGLTTAVVCFAVCVAVVGYGIYLIVAA</sequence>
<dbReference type="RefSeq" id="WP_091508799.1">
    <property type="nucleotide sequence ID" value="NZ_CBDQZW010000008.1"/>
</dbReference>
<feature type="transmembrane region" description="Helical" evidence="1">
    <location>
        <begin position="49"/>
        <end position="72"/>
    </location>
</feature>
<keyword evidence="1" id="KW-0472">Membrane</keyword>
<dbReference type="EMBL" id="FORP01000009">
    <property type="protein sequence ID" value="SFJ84636.1"/>
    <property type="molecule type" value="Genomic_DNA"/>
</dbReference>
<dbReference type="AlphaFoldDB" id="A0A1I3URK8"/>
<evidence type="ECO:0000313" key="3">
    <source>
        <dbReference type="Proteomes" id="UP000199025"/>
    </source>
</evidence>
<dbReference type="STRING" id="115433.SAMN05421835_109162"/>
<organism evidence="2 3">
    <name type="scientific">Amycolatopsis sacchari</name>
    <dbReference type="NCBI Taxonomy" id="115433"/>
    <lineage>
        <taxon>Bacteria</taxon>
        <taxon>Bacillati</taxon>
        <taxon>Actinomycetota</taxon>
        <taxon>Actinomycetes</taxon>
        <taxon>Pseudonocardiales</taxon>
        <taxon>Pseudonocardiaceae</taxon>
        <taxon>Amycolatopsis</taxon>
    </lineage>
</organism>
<feature type="transmembrane region" description="Helical" evidence="1">
    <location>
        <begin position="6"/>
        <end position="28"/>
    </location>
</feature>
<reference evidence="2 3" key="1">
    <citation type="submission" date="2016-10" db="EMBL/GenBank/DDBJ databases">
        <authorList>
            <person name="de Groot N.N."/>
        </authorList>
    </citation>
    <scope>NUCLEOTIDE SEQUENCE [LARGE SCALE GENOMIC DNA]</scope>
    <source>
        <strain evidence="2 3">DSM 44468</strain>
    </source>
</reference>
<accession>A0A1I3URK8</accession>
<proteinExistence type="predicted"/>
<keyword evidence="1" id="KW-0812">Transmembrane</keyword>
<evidence type="ECO:0000313" key="2">
    <source>
        <dbReference type="EMBL" id="SFJ84636.1"/>
    </source>
</evidence>
<evidence type="ECO:0000256" key="1">
    <source>
        <dbReference type="SAM" id="Phobius"/>
    </source>
</evidence>
<gene>
    <name evidence="2" type="ORF">SAMN05421835_109162</name>
</gene>